<evidence type="ECO:0000313" key="2">
    <source>
        <dbReference type="Proteomes" id="UP000281553"/>
    </source>
</evidence>
<dbReference type="EMBL" id="UYRU01009503">
    <property type="protein sequence ID" value="VDK43995.1"/>
    <property type="molecule type" value="Genomic_DNA"/>
</dbReference>
<evidence type="ECO:0000313" key="1">
    <source>
        <dbReference type="EMBL" id="VDK43995.1"/>
    </source>
</evidence>
<dbReference type="OrthoDB" id="186812at2759"/>
<accession>A0A3P6QTL9</accession>
<name>A0A3P6QTL9_DIBLA</name>
<organism evidence="1 2">
    <name type="scientific">Dibothriocephalus latus</name>
    <name type="common">Fish tapeworm</name>
    <name type="synonym">Diphyllobothrium latum</name>
    <dbReference type="NCBI Taxonomy" id="60516"/>
    <lineage>
        <taxon>Eukaryota</taxon>
        <taxon>Metazoa</taxon>
        <taxon>Spiralia</taxon>
        <taxon>Lophotrochozoa</taxon>
        <taxon>Platyhelminthes</taxon>
        <taxon>Cestoda</taxon>
        <taxon>Eucestoda</taxon>
        <taxon>Diphyllobothriidea</taxon>
        <taxon>Diphyllobothriidae</taxon>
        <taxon>Dibothriocephalus</taxon>
    </lineage>
</organism>
<reference evidence="1 2" key="1">
    <citation type="submission" date="2018-11" db="EMBL/GenBank/DDBJ databases">
        <authorList>
            <consortium name="Pathogen Informatics"/>
        </authorList>
    </citation>
    <scope>NUCLEOTIDE SEQUENCE [LARGE SCALE GENOMIC DNA]</scope>
</reference>
<keyword evidence="2" id="KW-1185">Reference proteome</keyword>
<sequence>MPWVPLSVMGALRLISKAKTPSELAVATVYGIALVLLFSASSAFHCSSLFPPW</sequence>
<protein>
    <submittedName>
        <fullName evidence="1">Uncharacterized protein</fullName>
    </submittedName>
</protein>
<gene>
    <name evidence="1" type="ORF">DILT_LOCUS1412</name>
</gene>
<dbReference type="AlphaFoldDB" id="A0A3P6QTL9"/>
<proteinExistence type="predicted"/>
<dbReference type="Proteomes" id="UP000281553">
    <property type="component" value="Unassembled WGS sequence"/>
</dbReference>